<name>A0A8K0G5B8_IGNLU</name>
<evidence type="ECO:0000313" key="2">
    <source>
        <dbReference type="Proteomes" id="UP000801492"/>
    </source>
</evidence>
<feature type="non-terminal residue" evidence="1">
    <location>
        <position position="1"/>
    </location>
</feature>
<keyword evidence="2" id="KW-1185">Reference proteome</keyword>
<evidence type="ECO:0000313" key="1">
    <source>
        <dbReference type="EMBL" id="KAF2886198.1"/>
    </source>
</evidence>
<organism evidence="1 2">
    <name type="scientific">Ignelater luminosus</name>
    <name type="common">Cucubano</name>
    <name type="synonym">Pyrophorus luminosus</name>
    <dbReference type="NCBI Taxonomy" id="2038154"/>
    <lineage>
        <taxon>Eukaryota</taxon>
        <taxon>Metazoa</taxon>
        <taxon>Ecdysozoa</taxon>
        <taxon>Arthropoda</taxon>
        <taxon>Hexapoda</taxon>
        <taxon>Insecta</taxon>
        <taxon>Pterygota</taxon>
        <taxon>Neoptera</taxon>
        <taxon>Endopterygota</taxon>
        <taxon>Coleoptera</taxon>
        <taxon>Polyphaga</taxon>
        <taxon>Elateriformia</taxon>
        <taxon>Elateroidea</taxon>
        <taxon>Elateridae</taxon>
        <taxon>Agrypninae</taxon>
        <taxon>Pyrophorini</taxon>
        <taxon>Ignelater</taxon>
    </lineage>
</organism>
<dbReference type="Proteomes" id="UP000801492">
    <property type="component" value="Unassembled WGS sequence"/>
</dbReference>
<dbReference type="OrthoDB" id="4327074at2759"/>
<dbReference type="EMBL" id="VTPC01088393">
    <property type="protein sequence ID" value="KAF2886198.1"/>
    <property type="molecule type" value="Genomic_DNA"/>
</dbReference>
<dbReference type="AlphaFoldDB" id="A0A8K0G5B8"/>
<protein>
    <submittedName>
        <fullName evidence="1">Uncharacterized protein</fullName>
    </submittedName>
</protein>
<gene>
    <name evidence="1" type="ORF">ILUMI_19974</name>
</gene>
<reference evidence="1" key="1">
    <citation type="submission" date="2019-08" db="EMBL/GenBank/DDBJ databases">
        <title>The genome of the North American firefly Photinus pyralis.</title>
        <authorList>
            <consortium name="Photinus pyralis genome working group"/>
            <person name="Fallon T.R."/>
            <person name="Sander Lower S.E."/>
            <person name="Weng J.-K."/>
        </authorList>
    </citation>
    <scope>NUCLEOTIDE SEQUENCE</scope>
    <source>
        <strain evidence="1">TRF0915ILg1</strain>
        <tissue evidence="1">Whole body</tissue>
    </source>
</reference>
<accession>A0A8K0G5B8</accession>
<sequence length="128" mass="14433">MPGRSPLSDTEFSQKTQSLDCIFFEPFIHFHDDEWTACHSGQIFSMYHVAEISANAFQTTTAEKPVEGFRATGTFPLDRNKFTDDDFLSAEVTDQNLEQNNDPVDPEDVALIVFDNDETHLGNEVLAN</sequence>
<comment type="caution">
    <text evidence="1">The sequence shown here is derived from an EMBL/GenBank/DDBJ whole genome shotgun (WGS) entry which is preliminary data.</text>
</comment>
<proteinExistence type="predicted"/>